<accession>X1S3N0</accession>
<evidence type="ECO:0000313" key="1">
    <source>
        <dbReference type="EMBL" id="GAI87642.1"/>
    </source>
</evidence>
<dbReference type="Gene3D" id="3.90.1200.10">
    <property type="match status" value="1"/>
</dbReference>
<protein>
    <submittedName>
        <fullName evidence="1">Uncharacterized protein</fullName>
    </submittedName>
</protein>
<gene>
    <name evidence="1" type="ORF">S12H4_13210</name>
</gene>
<comment type="caution">
    <text evidence="1">The sequence shown here is derived from an EMBL/GenBank/DDBJ whole genome shotgun (WGS) entry which is preliminary data.</text>
</comment>
<reference evidence="1" key="1">
    <citation type="journal article" date="2014" name="Front. Microbiol.">
        <title>High frequency of phylogenetically diverse reductive dehalogenase-homologous genes in deep subseafloor sedimentary metagenomes.</title>
        <authorList>
            <person name="Kawai M."/>
            <person name="Futagami T."/>
            <person name="Toyoda A."/>
            <person name="Takaki Y."/>
            <person name="Nishi S."/>
            <person name="Hori S."/>
            <person name="Arai W."/>
            <person name="Tsubouchi T."/>
            <person name="Morono Y."/>
            <person name="Uchiyama I."/>
            <person name="Ito T."/>
            <person name="Fujiyama A."/>
            <person name="Inagaki F."/>
            <person name="Takami H."/>
        </authorList>
    </citation>
    <scope>NUCLEOTIDE SEQUENCE</scope>
    <source>
        <strain evidence="1">Expedition CK06-06</strain>
    </source>
</reference>
<proteinExistence type="predicted"/>
<sequence>RFTAFLRGYRSVRMMPDEEIALIPLFVRLDHIYVYARLYRSTLEGPMPGEPQWTTDLRDKLRKVNEAYLREVVDDPL</sequence>
<organism evidence="1">
    <name type="scientific">marine sediment metagenome</name>
    <dbReference type="NCBI Taxonomy" id="412755"/>
    <lineage>
        <taxon>unclassified sequences</taxon>
        <taxon>metagenomes</taxon>
        <taxon>ecological metagenomes</taxon>
    </lineage>
</organism>
<feature type="non-terminal residue" evidence="1">
    <location>
        <position position="1"/>
    </location>
</feature>
<dbReference type="AlphaFoldDB" id="X1S3N0"/>
<dbReference type="InterPro" id="IPR011009">
    <property type="entry name" value="Kinase-like_dom_sf"/>
</dbReference>
<dbReference type="SUPFAM" id="SSF56112">
    <property type="entry name" value="Protein kinase-like (PK-like)"/>
    <property type="match status" value="1"/>
</dbReference>
<name>X1S3N0_9ZZZZ</name>
<dbReference type="EMBL" id="BARW01006289">
    <property type="protein sequence ID" value="GAI87642.1"/>
    <property type="molecule type" value="Genomic_DNA"/>
</dbReference>